<accession>A0AAE3YHU8</accession>
<evidence type="ECO:0000313" key="2">
    <source>
        <dbReference type="EMBL" id="MDR6892222.1"/>
    </source>
</evidence>
<dbReference type="RefSeq" id="WP_309850891.1">
    <property type="nucleotide sequence ID" value="NZ_JAVDUI010000001.1"/>
</dbReference>
<dbReference type="AlphaFoldDB" id="A0AAE3YHU8"/>
<reference evidence="1" key="1">
    <citation type="submission" date="2023-07" db="EMBL/GenBank/DDBJ databases">
        <title>Sequencing the genomes of 1000 actinobacteria strains.</title>
        <authorList>
            <person name="Klenk H.-P."/>
        </authorList>
    </citation>
    <scope>NUCLEOTIDE SEQUENCE</scope>
    <source>
        <strain evidence="1">DSM 13988</strain>
    </source>
</reference>
<name>A0AAE3YHU8_9MICC</name>
<keyword evidence="3" id="KW-1185">Reference proteome</keyword>
<dbReference type="EMBL" id="JAVDUI010000001">
    <property type="protein sequence ID" value="MDR6892213.1"/>
    <property type="molecule type" value="Genomic_DNA"/>
</dbReference>
<dbReference type="Proteomes" id="UP001247307">
    <property type="component" value="Unassembled WGS sequence"/>
</dbReference>
<sequence length="162" mass="16724">MAVRAVQDRDPAVDDFRVAAVAPGRYRESAGRLKNVGEAMLNVEEWKRNPAKAAGMLTGDVLQTVATGGAGAGLKGAAAAGKAGRLAGKAGDIAGKAGDLASALGGKLGKLSPVKLPEIRLRDIHLSIKNQVSLGLEDVNNAAYRASESVKRAVLRWGSGWL</sequence>
<comment type="caution">
    <text evidence="1">The sequence shown here is derived from an EMBL/GenBank/DDBJ whole genome shotgun (WGS) entry which is preliminary data.</text>
</comment>
<evidence type="ECO:0000313" key="1">
    <source>
        <dbReference type="EMBL" id="MDR6892213.1"/>
    </source>
</evidence>
<evidence type="ECO:0000313" key="3">
    <source>
        <dbReference type="Proteomes" id="UP001247307"/>
    </source>
</evidence>
<proteinExistence type="predicted"/>
<dbReference type="EMBL" id="JAVDUI010000001">
    <property type="protein sequence ID" value="MDR6892222.1"/>
    <property type="molecule type" value="Genomic_DNA"/>
</dbReference>
<protein>
    <submittedName>
        <fullName evidence="1">Uncharacterized protein</fullName>
    </submittedName>
</protein>
<organism evidence="1 3">
    <name type="scientific">Falsarthrobacter nasiphocae</name>
    <dbReference type="NCBI Taxonomy" id="189863"/>
    <lineage>
        <taxon>Bacteria</taxon>
        <taxon>Bacillati</taxon>
        <taxon>Actinomycetota</taxon>
        <taxon>Actinomycetes</taxon>
        <taxon>Micrococcales</taxon>
        <taxon>Micrococcaceae</taxon>
        <taxon>Falsarthrobacter</taxon>
    </lineage>
</organism>
<gene>
    <name evidence="1" type="ORF">J2S35_001153</name>
    <name evidence="2" type="ORF">J2S35_001162</name>
</gene>